<keyword evidence="1" id="KW-0812">Transmembrane</keyword>
<proteinExistence type="predicted"/>
<dbReference type="PROSITE" id="PS51257">
    <property type="entry name" value="PROKAR_LIPOPROTEIN"/>
    <property type="match status" value="1"/>
</dbReference>
<dbReference type="Proteomes" id="UP000053235">
    <property type="component" value="Unassembled WGS sequence"/>
</dbReference>
<organism evidence="2 3">
    <name type="scientific">Roseibium alexandrii</name>
    <dbReference type="NCBI Taxonomy" id="388408"/>
    <lineage>
        <taxon>Bacteria</taxon>
        <taxon>Pseudomonadati</taxon>
        <taxon>Pseudomonadota</taxon>
        <taxon>Alphaproteobacteria</taxon>
        <taxon>Hyphomicrobiales</taxon>
        <taxon>Stappiaceae</taxon>
        <taxon>Roseibium</taxon>
    </lineage>
</organism>
<reference evidence="3" key="1">
    <citation type="submission" date="2015-07" db="EMBL/GenBank/DDBJ databases">
        <authorList>
            <person name="Rodrigo-Torres Lidia"/>
            <person name="Arahal R.David."/>
        </authorList>
    </citation>
    <scope>NUCLEOTIDE SEQUENCE [LARGE SCALE GENOMIC DNA]</scope>
    <source>
        <strain evidence="3">CECT 5112</strain>
    </source>
</reference>
<keyword evidence="3" id="KW-1185">Reference proteome</keyword>
<accession>A0A0M6ZR34</accession>
<dbReference type="AlphaFoldDB" id="A0A0M6ZR34"/>
<dbReference type="RefSeq" id="WP_186009005.1">
    <property type="nucleotide sequence ID" value="NZ_CXWD01000002.1"/>
</dbReference>
<evidence type="ECO:0000256" key="1">
    <source>
        <dbReference type="SAM" id="Phobius"/>
    </source>
</evidence>
<name>A0A0M6ZR34_9HYPH</name>
<protein>
    <submittedName>
        <fullName evidence="2">Uncharacterized protein</fullName>
    </submittedName>
</protein>
<evidence type="ECO:0000313" key="2">
    <source>
        <dbReference type="EMBL" id="CTQ64691.1"/>
    </source>
</evidence>
<evidence type="ECO:0000313" key="3">
    <source>
        <dbReference type="Proteomes" id="UP000053235"/>
    </source>
</evidence>
<gene>
    <name evidence="2" type="ORF">LAX5112_00367</name>
</gene>
<keyword evidence="1" id="KW-1133">Transmembrane helix</keyword>
<keyword evidence="1" id="KW-0472">Membrane</keyword>
<dbReference type="EMBL" id="CXWD01000002">
    <property type="protein sequence ID" value="CTQ64691.1"/>
    <property type="molecule type" value="Genomic_DNA"/>
</dbReference>
<feature type="transmembrane region" description="Helical" evidence="1">
    <location>
        <begin position="20"/>
        <end position="41"/>
    </location>
</feature>
<sequence>MAKERLGLWGRLIRLPGNLLLALINATAVLIIVACVLAIFVMNKVEETGTRVAGAVTGATLARLQVTPAEFKNNLESLDARLSEIAERLNDRGEVSDAALRRQLSELNANLVGLRQAADGIRSAGPDITAAAFDKAGDLLTDSLYTLRGCGVPTNVVIQEDADMSAPRSSN</sequence>